<dbReference type="GO" id="GO:0004672">
    <property type="term" value="F:protein kinase activity"/>
    <property type="evidence" value="ECO:0007669"/>
    <property type="project" value="InterPro"/>
</dbReference>
<evidence type="ECO:0000313" key="2">
    <source>
        <dbReference type="EMBL" id="PMD12233.1"/>
    </source>
</evidence>
<name>A0A2J6PE26_9HELO</name>
<protein>
    <submittedName>
        <fullName evidence="2">HET-domain-containing protein</fullName>
    </submittedName>
</protein>
<dbReference type="PANTHER" id="PTHR33112">
    <property type="entry name" value="DOMAIN PROTEIN, PUTATIVE-RELATED"/>
    <property type="match status" value="1"/>
</dbReference>
<dbReference type="Gene3D" id="1.10.510.10">
    <property type="entry name" value="Transferase(Phosphotransferase) domain 1"/>
    <property type="match status" value="1"/>
</dbReference>
<sequence>MWFLSCLPRGVFGTEQTPLANPQLRTLPQPVSDIKRLAEGYTAPRLHLAKTFPYTSCRPIEDEFPTAKRSQSFPSTIGRSLKKLGWMQATPELRIKTRDSENSMDMETPYGRLSDCICAKVFEREKDQPWRFLGLGKELLRDQDVEELEAAIKSQVEWKDDASSLTTFVLESAPQLFAMIVYNGPKSLLKQFCDKKMGDASFPVKVVATTCIESTKDFPSKTLDLGTQIRRPDTQSLLNLWQHVFFFPKLCWSGDFEQPPLGPNCNIPFLAPLEEKHRTEFSIVYKGIVDRDHIDIDSNDVDIATESINGTPHPRVSVKQLLPIGLKKEDAQDFVKAEHEMLNLLRDFESPHLIKTISFYKTPGNTENLHYVFPWAEQGSLRKFWAEKTASIRGDNDVIWVFSQLLGLADAIQALHKENYRHGDLKPENILCFKVPGSRVEDLTSCVLVISDVGLSRIYDRLTQLRTQTKMAGGETKAYAAPETTIFPKRPTSRRYDIWSLGCLYLEFIIWVLYGFAELDRFRKDLKEFGGESGERFCTISDTKQLQVDGSTQFVAEVNQVVKAWIEHIKMDSRCAGTGAGTAFGHLIVLVEEQLLVVNANPTRILGPNKPVDGSQAIAASRKGADIIPGVIIQPASTIGFNVENPKTEISQTAKLKQSEENERATASEVYKELNMIVRKGKNGSIEWLHHGNGLDKVSCKGPESMTYLTSSLSRASLDKSDDFHDDKWEYVPDENAAQRLKATLGQLDQQHEPSQLCDRCSSLSLWSQDCSFYDTARNLARNAVRCALCLLLSQGLKKWSILADNSLHFFRIGSFLKFNNKLMPPIVSLYTTPEAQEALRFNVQLGFPELPDPGSPKHIEVIRQWVQDCDVNHQCLRYQDQPFLPTRLIYVGKHGLEKPRLISNTERLDKKESKYLALSHRWGAHTLEGKIICTYRENITGLEAGFNDSELPPKYLDAIAIARGLEVDYLWIDSLCIIQKDSEDWKKESERMEKVFRFAYATVAASCASSTAEKFLKKRPERQSVTMKANSAYHYVCEDIDDFSKEVEQGELNRRGWVFQERALSRRTIYFTEKQTYWECGNGVQCETLTKTSNSKASLLGDSNFPYSMPDFVKGQQIVFYQDLYKSYTELALTFIQDRPVAIRGLETRLISALKTKGKFGVFHVYLRRGLLWQRGKGPLKPISFSDRPEQEPVPSWSWMAYEGDIQFMKVPFGEVEWDQWAKNIVSPWENGQNNNQIPLEIEVLVHNLRPVRLGRRVFLDEGELKFGHHFKCVIVGSSKTSNQGEGRDYYVLIVTPLSQGESHLIQDEVQVFKRAGVAFLQEHHIMLDKSVKAYLR</sequence>
<feature type="domain" description="Protein kinase" evidence="1">
    <location>
        <begin position="270"/>
        <end position="589"/>
    </location>
</feature>
<proteinExistence type="predicted"/>
<dbReference type="Proteomes" id="UP000235672">
    <property type="component" value="Unassembled WGS sequence"/>
</dbReference>
<dbReference type="PANTHER" id="PTHR33112:SF10">
    <property type="entry name" value="TOL"/>
    <property type="match status" value="1"/>
</dbReference>
<dbReference type="InterPro" id="IPR000719">
    <property type="entry name" value="Prot_kinase_dom"/>
</dbReference>
<dbReference type="InterPro" id="IPR011009">
    <property type="entry name" value="Kinase-like_dom_sf"/>
</dbReference>
<dbReference type="PROSITE" id="PS00108">
    <property type="entry name" value="PROTEIN_KINASE_ST"/>
    <property type="match status" value="1"/>
</dbReference>
<dbReference type="InterPro" id="IPR010730">
    <property type="entry name" value="HET"/>
</dbReference>
<dbReference type="GO" id="GO:0005524">
    <property type="term" value="F:ATP binding"/>
    <property type="evidence" value="ECO:0007669"/>
    <property type="project" value="InterPro"/>
</dbReference>
<accession>A0A2J6PE26</accession>
<evidence type="ECO:0000259" key="1">
    <source>
        <dbReference type="PROSITE" id="PS50011"/>
    </source>
</evidence>
<dbReference type="OrthoDB" id="4062651at2759"/>
<reference evidence="2 3" key="1">
    <citation type="submission" date="2016-05" db="EMBL/GenBank/DDBJ databases">
        <title>A degradative enzymes factory behind the ericoid mycorrhizal symbiosis.</title>
        <authorList>
            <consortium name="DOE Joint Genome Institute"/>
            <person name="Martino E."/>
            <person name="Morin E."/>
            <person name="Grelet G."/>
            <person name="Kuo A."/>
            <person name="Kohler A."/>
            <person name="Daghino S."/>
            <person name="Barry K."/>
            <person name="Choi C."/>
            <person name="Cichocki N."/>
            <person name="Clum A."/>
            <person name="Copeland A."/>
            <person name="Hainaut M."/>
            <person name="Haridas S."/>
            <person name="Labutti K."/>
            <person name="Lindquist E."/>
            <person name="Lipzen A."/>
            <person name="Khouja H.-R."/>
            <person name="Murat C."/>
            <person name="Ohm R."/>
            <person name="Olson A."/>
            <person name="Spatafora J."/>
            <person name="Veneault-Fourrey C."/>
            <person name="Henrissat B."/>
            <person name="Grigoriev I."/>
            <person name="Martin F."/>
            <person name="Perotto S."/>
        </authorList>
    </citation>
    <scope>NUCLEOTIDE SEQUENCE [LARGE SCALE GENOMIC DNA]</scope>
    <source>
        <strain evidence="2 3">UAMH 7357</strain>
    </source>
</reference>
<evidence type="ECO:0000313" key="3">
    <source>
        <dbReference type="Proteomes" id="UP000235672"/>
    </source>
</evidence>
<dbReference type="InterPro" id="IPR008271">
    <property type="entry name" value="Ser/Thr_kinase_AS"/>
</dbReference>
<dbReference type="CDD" id="cd00180">
    <property type="entry name" value="PKc"/>
    <property type="match status" value="1"/>
</dbReference>
<dbReference type="Pfam" id="PF00069">
    <property type="entry name" value="Pkinase"/>
    <property type="match status" value="1"/>
</dbReference>
<dbReference type="PROSITE" id="PS50011">
    <property type="entry name" value="PROTEIN_KINASE_DOM"/>
    <property type="match status" value="1"/>
</dbReference>
<keyword evidence="3" id="KW-1185">Reference proteome</keyword>
<dbReference type="SUPFAM" id="SSF56112">
    <property type="entry name" value="Protein kinase-like (PK-like)"/>
    <property type="match status" value="1"/>
</dbReference>
<dbReference type="EMBL" id="KZ613558">
    <property type="protein sequence ID" value="PMD12233.1"/>
    <property type="molecule type" value="Genomic_DNA"/>
</dbReference>
<dbReference type="Pfam" id="PF06985">
    <property type="entry name" value="HET"/>
    <property type="match status" value="1"/>
</dbReference>
<dbReference type="STRING" id="1745343.A0A2J6PE26"/>
<organism evidence="2 3">
    <name type="scientific">Hyaloscypha hepaticicola</name>
    <dbReference type="NCBI Taxonomy" id="2082293"/>
    <lineage>
        <taxon>Eukaryota</taxon>
        <taxon>Fungi</taxon>
        <taxon>Dikarya</taxon>
        <taxon>Ascomycota</taxon>
        <taxon>Pezizomycotina</taxon>
        <taxon>Leotiomycetes</taxon>
        <taxon>Helotiales</taxon>
        <taxon>Hyaloscyphaceae</taxon>
        <taxon>Hyaloscypha</taxon>
    </lineage>
</organism>
<dbReference type="SMART" id="SM00220">
    <property type="entry name" value="S_TKc"/>
    <property type="match status" value="1"/>
</dbReference>
<gene>
    <name evidence="2" type="ORF">NA56DRAFT_666547</name>
</gene>